<feature type="compositionally biased region" description="Acidic residues" evidence="1">
    <location>
        <begin position="339"/>
        <end position="354"/>
    </location>
</feature>
<feature type="region of interest" description="Disordered" evidence="1">
    <location>
        <begin position="1"/>
        <end position="53"/>
    </location>
</feature>
<feature type="compositionally biased region" description="Polar residues" evidence="1">
    <location>
        <begin position="35"/>
        <end position="45"/>
    </location>
</feature>
<organism evidence="2 3">
    <name type="scientific">Exophiala sideris</name>
    <dbReference type="NCBI Taxonomy" id="1016849"/>
    <lineage>
        <taxon>Eukaryota</taxon>
        <taxon>Fungi</taxon>
        <taxon>Dikarya</taxon>
        <taxon>Ascomycota</taxon>
        <taxon>Pezizomycotina</taxon>
        <taxon>Eurotiomycetes</taxon>
        <taxon>Chaetothyriomycetidae</taxon>
        <taxon>Chaetothyriales</taxon>
        <taxon>Herpotrichiellaceae</taxon>
        <taxon>Exophiala</taxon>
    </lineage>
</organism>
<dbReference type="Proteomes" id="UP001345691">
    <property type="component" value="Unassembled WGS sequence"/>
</dbReference>
<proteinExistence type="predicted"/>
<feature type="compositionally biased region" description="Basic and acidic residues" evidence="1">
    <location>
        <begin position="133"/>
        <end position="142"/>
    </location>
</feature>
<accession>A0ABR0J3U2</accession>
<protein>
    <recommendedName>
        <fullName evidence="4">Coiled-coil domain-containing protein 16</fullName>
    </recommendedName>
</protein>
<name>A0ABR0J3U2_9EURO</name>
<keyword evidence="3" id="KW-1185">Reference proteome</keyword>
<sequence length="354" mass="39738">MAGNGKDGFATHLHKLRDAKQRRRQMQWQQRELEGSQSHRVSSVAGSKEDQGHVKKLKPGFTLGFIKANCFITSHSNLRGQQSQSLNVKSEALWEGHLRSANHRKNVVQQTQESTNKPTKRKIEDVEEEQEERYEAAHIDARKKAKSKSRPKTVSFEVGDDVEKDPIPVQEDSESLSKSETPQSDHLPAPAPAEAETANHSTDATVAVTSDPAPGPGVDEDEWAAFEREVAPLAAAQPPPDYASATIVAAPVTADQIKEQTDEDRRRRLEAEAEDEQEDEERRLEEEFDVMEEMEERVRKLREKRDALRHPVLAATDTGQVEPTTTVNGTEQEKTVNGDGEDDDDEEDEDDWYS</sequence>
<feature type="compositionally biased region" description="Polar residues" evidence="1">
    <location>
        <begin position="199"/>
        <end position="208"/>
    </location>
</feature>
<evidence type="ECO:0000313" key="2">
    <source>
        <dbReference type="EMBL" id="KAK5055621.1"/>
    </source>
</evidence>
<feature type="compositionally biased region" description="Basic and acidic residues" evidence="1">
    <location>
        <begin position="256"/>
        <end position="271"/>
    </location>
</feature>
<feature type="compositionally biased region" description="Basic residues" evidence="1">
    <location>
        <begin position="12"/>
        <end position="25"/>
    </location>
</feature>
<evidence type="ECO:0008006" key="4">
    <source>
        <dbReference type="Google" id="ProtNLM"/>
    </source>
</evidence>
<comment type="caution">
    <text evidence="2">The sequence shown here is derived from an EMBL/GenBank/DDBJ whole genome shotgun (WGS) entry which is preliminary data.</text>
</comment>
<feature type="compositionally biased region" description="Polar residues" evidence="1">
    <location>
        <begin position="107"/>
        <end position="117"/>
    </location>
</feature>
<gene>
    <name evidence="2" type="ORF">LTR69_008454</name>
</gene>
<dbReference type="EMBL" id="JAVRRF010000020">
    <property type="protein sequence ID" value="KAK5055621.1"/>
    <property type="molecule type" value="Genomic_DNA"/>
</dbReference>
<evidence type="ECO:0000313" key="3">
    <source>
        <dbReference type="Proteomes" id="UP001345691"/>
    </source>
</evidence>
<feature type="region of interest" description="Disordered" evidence="1">
    <location>
        <begin position="302"/>
        <end position="354"/>
    </location>
</feature>
<reference evidence="2 3" key="1">
    <citation type="submission" date="2023-08" db="EMBL/GenBank/DDBJ databases">
        <title>Black Yeasts Isolated from many extreme environments.</title>
        <authorList>
            <person name="Coleine C."/>
            <person name="Stajich J.E."/>
            <person name="Selbmann L."/>
        </authorList>
    </citation>
    <scope>NUCLEOTIDE SEQUENCE [LARGE SCALE GENOMIC DNA]</scope>
    <source>
        <strain evidence="2 3">CCFEE 6328</strain>
    </source>
</reference>
<evidence type="ECO:0000256" key="1">
    <source>
        <dbReference type="SAM" id="MobiDB-lite"/>
    </source>
</evidence>
<feature type="compositionally biased region" description="Polar residues" evidence="1">
    <location>
        <begin position="317"/>
        <end position="330"/>
    </location>
</feature>
<feature type="region of interest" description="Disordered" evidence="1">
    <location>
        <begin position="100"/>
        <end position="287"/>
    </location>
</feature>